<keyword evidence="6" id="KW-0443">Lipid metabolism</keyword>
<keyword evidence="8 13" id="KW-0413">Isomerase</keyword>
<comment type="similarity">
    <text evidence="3">Belongs to the enoyl-CoA hydratase/isomerase family.</text>
</comment>
<dbReference type="PANTHER" id="PTHR43149:SF1">
    <property type="entry name" value="DELTA(3,5)-DELTA(2,4)-DIENOYL-COA ISOMERASE, MITOCHONDRIAL"/>
    <property type="match status" value="1"/>
</dbReference>
<dbReference type="InterPro" id="IPR001753">
    <property type="entry name" value="Enoyl-CoA_hydra/iso"/>
</dbReference>
<dbReference type="Pfam" id="PF00378">
    <property type="entry name" value="ECH_1"/>
    <property type="match status" value="1"/>
</dbReference>
<dbReference type="EMBL" id="BT121132">
    <property type="protein sequence ID" value="ADD38062.1"/>
    <property type="molecule type" value="mRNA"/>
</dbReference>
<evidence type="ECO:0000256" key="2">
    <source>
        <dbReference type="ARBA" id="ARBA00005005"/>
    </source>
</evidence>
<organism evidence="13">
    <name type="scientific">Lepeophtheirus salmonis</name>
    <name type="common">Salmon louse</name>
    <name type="synonym">Caligus salmonis</name>
    <dbReference type="NCBI Taxonomy" id="72036"/>
    <lineage>
        <taxon>Eukaryota</taxon>
        <taxon>Metazoa</taxon>
        <taxon>Ecdysozoa</taxon>
        <taxon>Arthropoda</taxon>
        <taxon>Crustacea</taxon>
        <taxon>Multicrustacea</taxon>
        <taxon>Hexanauplia</taxon>
        <taxon>Copepoda</taxon>
        <taxon>Siphonostomatoida</taxon>
        <taxon>Caligidae</taxon>
        <taxon>Lepeophtheirus</taxon>
    </lineage>
</organism>
<evidence type="ECO:0000256" key="9">
    <source>
        <dbReference type="ARBA" id="ARBA00051408"/>
    </source>
</evidence>
<comment type="subcellular location">
    <subcellularLocation>
        <location evidence="1">Peroxisome</location>
    </subcellularLocation>
</comment>
<evidence type="ECO:0000256" key="12">
    <source>
        <dbReference type="ARBA" id="ARBA00071021"/>
    </source>
</evidence>
<evidence type="ECO:0000256" key="5">
    <source>
        <dbReference type="ARBA" id="ARBA00022990"/>
    </source>
</evidence>
<comment type="catalytic activity">
    <reaction evidence="10">
        <text>(3E,5Z,8Z,11Z,14Z)-eicosapentaenoyl-CoA = (2E,4E,8Z,11Z,14Z)-eicosapentaenoyl-CoA</text>
        <dbReference type="Rhea" id="RHEA:45224"/>
        <dbReference type="ChEBI" id="CHEBI:85090"/>
        <dbReference type="ChEBI" id="CHEBI:85091"/>
    </reaction>
</comment>
<evidence type="ECO:0000256" key="7">
    <source>
        <dbReference type="ARBA" id="ARBA00023140"/>
    </source>
</evidence>
<dbReference type="AlphaFoldDB" id="C1BS93"/>
<dbReference type="PANTHER" id="PTHR43149">
    <property type="entry name" value="ENOYL-COA HYDRATASE"/>
    <property type="match status" value="1"/>
</dbReference>
<dbReference type="SUPFAM" id="SSF52096">
    <property type="entry name" value="ClpP/crotonase"/>
    <property type="match status" value="1"/>
</dbReference>
<comment type="catalytic activity">
    <reaction evidence="9">
        <text>(3E,5Z)-octadienoyl-CoA = (2E,4E)-octadienoyl-CoA</text>
        <dbReference type="Rhea" id="RHEA:45244"/>
        <dbReference type="ChEBI" id="CHEBI:62243"/>
        <dbReference type="ChEBI" id="CHEBI:85108"/>
    </reaction>
</comment>
<keyword evidence="4" id="KW-0276">Fatty acid metabolism</keyword>
<gene>
    <name evidence="13" type="primary">ECH1</name>
</gene>
<evidence type="ECO:0000313" key="14">
    <source>
        <dbReference type="EMBL" id="ADD38062.1"/>
    </source>
</evidence>
<proteinExistence type="evidence at transcript level"/>
<comment type="pathway">
    <text evidence="2">Lipid metabolism; fatty acid beta-oxidation.</text>
</comment>
<dbReference type="GO" id="GO:0051750">
    <property type="term" value="F:delta(3,5)-delta(2,4)-dienoyl-CoA isomerase activity"/>
    <property type="evidence" value="ECO:0007669"/>
    <property type="project" value="TreeGrafter"/>
</dbReference>
<dbReference type="OrthoDB" id="14970at2759"/>
<dbReference type="CDD" id="cd06558">
    <property type="entry name" value="crotonase-like"/>
    <property type="match status" value="1"/>
</dbReference>
<reference evidence="13" key="1">
    <citation type="submission" date="2009-06" db="EMBL/GenBank/DDBJ databases">
        <title>Lepeophtheirus salmonis ESTs and full-length cDNAs.</title>
        <authorList>
            <person name="Yasuike M."/>
            <person name="von Schalburg K."/>
            <person name="Cooper G."/>
            <person name="Leong J."/>
            <person name="Jones S.R.M."/>
            <person name="Koop B.F."/>
        </authorList>
    </citation>
    <scope>NUCLEOTIDE SEQUENCE</scope>
    <source>
        <strain evidence="13">Pacific form</strain>
        <tissue evidence="13">Whole</tissue>
    </source>
</reference>
<keyword evidence="7" id="KW-0576">Peroxisome</keyword>
<dbReference type="InterPro" id="IPR029045">
    <property type="entry name" value="ClpP/crotonase-like_dom_sf"/>
</dbReference>
<evidence type="ECO:0000256" key="11">
    <source>
        <dbReference type="ARBA" id="ARBA00055786"/>
    </source>
</evidence>
<dbReference type="FunFam" id="3.90.226.10:FF:000024">
    <property type="entry name" value="Delta3,5-delta2,4-dienoyl-CoA isomerase"/>
    <property type="match status" value="1"/>
</dbReference>
<dbReference type="GO" id="GO:0005739">
    <property type="term" value="C:mitochondrion"/>
    <property type="evidence" value="ECO:0007669"/>
    <property type="project" value="TreeGrafter"/>
</dbReference>
<dbReference type="FunFam" id="1.10.12.10:FF:000004">
    <property type="entry name" value="Delta3,5-delta2,4-dienoyl-CoA isomerase"/>
    <property type="match status" value="1"/>
</dbReference>
<reference evidence="14" key="2">
    <citation type="submission" date="2010-03" db="EMBL/GenBank/DDBJ databases">
        <title>Atlantic Lepeophtheirus salmonis ESTs and full-length cDNAs.</title>
        <authorList>
            <person name="Yasuike M."/>
            <person name="von Schalburg K."/>
            <person name="Cooper G."/>
            <person name="Leong J."/>
            <person name="Nilsen F."/>
            <person name="Jones S.R.M."/>
            <person name="Koop B.F."/>
        </authorList>
    </citation>
    <scope>NUCLEOTIDE SEQUENCE</scope>
    <source>
        <strain evidence="14">Atlantic form</strain>
        <tissue evidence="14">Mixed tissue</tissue>
    </source>
</reference>
<dbReference type="InterPro" id="IPR045002">
    <property type="entry name" value="Ech1-like"/>
</dbReference>
<accession>C1BS93</accession>
<evidence type="ECO:0000256" key="4">
    <source>
        <dbReference type="ARBA" id="ARBA00022832"/>
    </source>
</evidence>
<protein>
    <recommendedName>
        <fullName evidence="12">Delta(3,5)-Delta(2,4)-dienoyl-CoA isomerase, mitochondrial</fullName>
    </recommendedName>
</protein>
<evidence type="ECO:0000256" key="3">
    <source>
        <dbReference type="ARBA" id="ARBA00005254"/>
    </source>
</evidence>
<dbReference type="GO" id="GO:0006635">
    <property type="term" value="P:fatty acid beta-oxidation"/>
    <property type="evidence" value="ECO:0007669"/>
    <property type="project" value="UniProtKB-UniPathway"/>
</dbReference>
<dbReference type="Gene3D" id="3.90.226.10">
    <property type="entry name" value="2-enoyl-CoA Hydratase, Chain A, domain 1"/>
    <property type="match status" value="1"/>
</dbReference>
<dbReference type="Gene3D" id="1.10.12.10">
    <property type="entry name" value="Lyase 2-enoyl-coa Hydratase, Chain A, domain 2"/>
    <property type="match status" value="1"/>
</dbReference>
<sequence>MAYTVRKLFSRTGTLIENVSVIGKRLLSNETIQGFQTLKISELEPYVYGVALNRPDKLNALNDRMWREIRSVFDELGKDPKCRSIVLSGNGRIFTAGIDIMGFSKLLPELTAEKDISVKAKFLYEFIVVYQQCISAVEKCPKPVIAAVHNACIGAGVDLISTADIRYCTEDAYFQIKEVDLGLAADVGTLQRFPKVVGNESLARELCYTARKMNSSEASSLGFVNNVAPDVSSMMEKATSTASKIAEKSPVAVQGTKINILHARDHTVDESLEYQARWNSLMLQSEDTLTAVMGMMSKTNPEFNDL</sequence>
<evidence type="ECO:0000256" key="6">
    <source>
        <dbReference type="ARBA" id="ARBA00023098"/>
    </source>
</evidence>
<dbReference type="GO" id="GO:0005777">
    <property type="term" value="C:peroxisome"/>
    <property type="evidence" value="ECO:0007669"/>
    <property type="project" value="UniProtKB-SubCell"/>
</dbReference>
<evidence type="ECO:0000256" key="8">
    <source>
        <dbReference type="ARBA" id="ARBA00023235"/>
    </source>
</evidence>
<name>C1BS93_LEPSM</name>
<keyword evidence="5" id="KW-0007">Acetylation</keyword>
<evidence type="ECO:0000256" key="1">
    <source>
        <dbReference type="ARBA" id="ARBA00004275"/>
    </source>
</evidence>
<dbReference type="InterPro" id="IPR014748">
    <property type="entry name" value="Enoyl-CoA_hydra_C"/>
</dbReference>
<dbReference type="UniPathway" id="UPA00659"/>
<evidence type="ECO:0000256" key="10">
    <source>
        <dbReference type="ARBA" id="ARBA00052809"/>
    </source>
</evidence>
<comment type="function">
    <text evidence="11">Isomerization of 3-trans,5-cis-dienoyl-CoA to 2-trans,4-trans-dienoyl-CoA.</text>
</comment>
<dbReference type="EMBL" id="BT077472">
    <property type="protein sequence ID" value="ACO11896.1"/>
    <property type="molecule type" value="mRNA"/>
</dbReference>
<evidence type="ECO:0000313" key="13">
    <source>
        <dbReference type="EMBL" id="ACO11896.1"/>
    </source>
</evidence>